<reference evidence="1" key="1">
    <citation type="journal article" date="2013" name="Environ. Microbiol.">
        <title>Microbiota from the distal guts of lean and obese adolescents exhibit partial functional redundancy besides clear differences in community structure.</title>
        <authorList>
            <person name="Ferrer M."/>
            <person name="Ruiz A."/>
            <person name="Lanza F."/>
            <person name="Haange S.B."/>
            <person name="Oberbach A."/>
            <person name="Till H."/>
            <person name="Bargiela R."/>
            <person name="Campoy C."/>
            <person name="Segura M.T."/>
            <person name="Richter M."/>
            <person name="von Bergen M."/>
            <person name="Seifert J."/>
            <person name="Suarez A."/>
        </authorList>
    </citation>
    <scope>NUCLEOTIDE SEQUENCE</scope>
</reference>
<accession>K1RR80</accession>
<comment type="caution">
    <text evidence="1">The sequence shown here is derived from an EMBL/GenBank/DDBJ whole genome shotgun (WGS) entry which is preliminary data.</text>
</comment>
<sequence length="40" mass="4259">ARCGNAVPPPFSKALVMANCKWLCDKSCDNMKEFNAVAAG</sequence>
<protein>
    <submittedName>
        <fullName evidence="1">Uncharacterized protein</fullName>
    </submittedName>
</protein>
<evidence type="ECO:0000313" key="1">
    <source>
        <dbReference type="EMBL" id="EKC44000.1"/>
    </source>
</evidence>
<feature type="non-terminal residue" evidence="1">
    <location>
        <position position="1"/>
    </location>
</feature>
<gene>
    <name evidence="1" type="ORF">OBE_17710</name>
</gene>
<name>K1RR80_9ZZZZ</name>
<proteinExistence type="predicted"/>
<dbReference type="EMBL" id="AJWZ01011820">
    <property type="protein sequence ID" value="EKC44000.1"/>
    <property type="molecule type" value="Genomic_DNA"/>
</dbReference>
<dbReference type="AlphaFoldDB" id="K1RR80"/>
<organism evidence="1">
    <name type="scientific">human gut metagenome</name>
    <dbReference type="NCBI Taxonomy" id="408170"/>
    <lineage>
        <taxon>unclassified sequences</taxon>
        <taxon>metagenomes</taxon>
        <taxon>organismal metagenomes</taxon>
    </lineage>
</organism>